<dbReference type="RefSeq" id="WP_106340579.1">
    <property type="nucleotide sequence ID" value="NZ_PVZS01000049.1"/>
</dbReference>
<dbReference type="InterPro" id="IPR011541">
    <property type="entry name" value="Ni/Co_transpt_high_affinity"/>
</dbReference>
<feature type="transmembrane region" description="Helical" evidence="13">
    <location>
        <begin position="26"/>
        <end position="51"/>
    </location>
</feature>
<dbReference type="OrthoDB" id="9812956at2"/>
<keyword evidence="8 13" id="KW-1133">Transmembrane helix</keyword>
<dbReference type="GO" id="GO:0015099">
    <property type="term" value="F:nickel cation transmembrane transporter activity"/>
    <property type="evidence" value="ECO:0007669"/>
    <property type="project" value="UniProtKB-UniRule"/>
</dbReference>
<evidence type="ECO:0000313" key="14">
    <source>
        <dbReference type="EMBL" id="PSC02550.1"/>
    </source>
</evidence>
<feature type="transmembrane region" description="Helical" evidence="13">
    <location>
        <begin position="107"/>
        <end position="127"/>
    </location>
</feature>
<reference evidence="15" key="1">
    <citation type="submission" date="2018-03" db="EMBL/GenBank/DDBJ databases">
        <authorList>
            <person name="Sun L."/>
            <person name="Liu H."/>
            <person name="Chen W."/>
            <person name="Huang K."/>
            <person name="Liu W."/>
            <person name="Gao X."/>
        </authorList>
    </citation>
    <scope>NUCLEOTIDE SEQUENCE [LARGE SCALE GENOMIC DNA]</scope>
    <source>
        <strain evidence="15">SH9</strain>
    </source>
</reference>
<comment type="similarity">
    <text evidence="13">Belongs to the NiCoT transporter (TC 2.A.52) family.</text>
</comment>
<keyword evidence="3" id="KW-0171">Cobalt transport</keyword>
<dbReference type="EMBL" id="PVZS01000049">
    <property type="protein sequence ID" value="PSC02550.1"/>
    <property type="molecule type" value="Genomic_DNA"/>
</dbReference>
<evidence type="ECO:0000256" key="11">
    <source>
        <dbReference type="ARBA" id="ARBA00023136"/>
    </source>
</evidence>
<keyword evidence="4 13" id="KW-0813">Transport</keyword>
<feature type="transmembrane region" description="Helical" evidence="13">
    <location>
        <begin position="185"/>
        <end position="204"/>
    </location>
</feature>
<feature type="transmembrane region" description="Helical" evidence="13">
    <location>
        <begin position="148"/>
        <end position="173"/>
    </location>
</feature>
<keyword evidence="15" id="KW-1185">Reference proteome</keyword>
<keyword evidence="5" id="KW-1003">Cell membrane</keyword>
<keyword evidence="12" id="KW-0170">Cobalt</keyword>
<dbReference type="PANTHER" id="PTHR40659:SF1">
    <property type="entry name" value="NICKEL_COBALT EFFLUX SYSTEM RCNA"/>
    <property type="match status" value="1"/>
</dbReference>
<dbReference type="PANTHER" id="PTHR40659">
    <property type="entry name" value="NICKEL/COBALT EFFLUX SYSTEM RCNA"/>
    <property type="match status" value="1"/>
</dbReference>
<evidence type="ECO:0000256" key="9">
    <source>
        <dbReference type="ARBA" id="ARBA00023065"/>
    </source>
</evidence>
<name>A0A2T1HLM1_9HYPH</name>
<feature type="transmembrane region" description="Helical" evidence="13">
    <location>
        <begin position="283"/>
        <end position="307"/>
    </location>
</feature>
<dbReference type="Proteomes" id="UP000239772">
    <property type="component" value="Unassembled WGS sequence"/>
</dbReference>
<keyword evidence="7 13" id="KW-0812">Transmembrane</keyword>
<keyword evidence="11 13" id="KW-0472">Membrane</keyword>
<sequence>MSVRETVSVAAAPPWAEFKSCDRRRLLLSIAIALGAVGLVGLVGLLLTWAVGGMASAAPAPKNPFGVGVREAGAPGNALAAWILGTQAAFYHQLTAAIRDLKANGSAGWSLAAISFAYGVFHAAGPGHGKAVISAWIVGNERALRRGLAMAFAAAGVQALVAIALVTVLSGLLRLTALRMTSVTGAVEMTSFAAVALIGAALTWRKARALASRVLPNGSSPAHAPHEGCSPGCEVSNLVVSGSRSQGPEGTVRSVVACEACGPDCGHVHLPGPERASAGWREAAGAVLAAGIRPCSGAIIVLVFAMAQGLYLAGIGATLAMGFGTAVTTGALAALAVFAKGAALRLASGRGGAEWLVATMEVLAGAFVFALGLALAMGVTTAGSV</sequence>
<proteinExistence type="inferred from homology"/>
<dbReference type="GO" id="GO:0006824">
    <property type="term" value="P:cobalt ion transport"/>
    <property type="evidence" value="ECO:0007669"/>
    <property type="project" value="UniProtKB-KW"/>
</dbReference>
<dbReference type="GO" id="GO:0005886">
    <property type="term" value="C:plasma membrane"/>
    <property type="evidence" value="ECO:0007669"/>
    <property type="project" value="UniProtKB-SubCell"/>
</dbReference>
<gene>
    <name evidence="14" type="ORF">SLNSH_23425</name>
</gene>
<dbReference type="GO" id="GO:0010045">
    <property type="term" value="P:response to nickel cation"/>
    <property type="evidence" value="ECO:0007669"/>
    <property type="project" value="TreeGrafter"/>
</dbReference>
<evidence type="ECO:0000256" key="5">
    <source>
        <dbReference type="ARBA" id="ARBA00022475"/>
    </source>
</evidence>
<feature type="transmembrane region" description="Helical" evidence="13">
    <location>
        <begin position="355"/>
        <end position="379"/>
    </location>
</feature>
<comment type="caution">
    <text evidence="14">The sequence shown here is derived from an EMBL/GenBank/DDBJ whole genome shotgun (WGS) entry which is preliminary data.</text>
</comment>
<evidence type="ECO:0000256" key="3">
    <source>
        <dbReference type="ARBA" id="ARBA00022426"/>
    </source>
</evidence>
<evidence type="ECO:0000256" key="7">
    <source>
        <dbReference type="ARBA" id="ARBA00022692"/>
    </source>
</evidence>
<dbReference type="GO" id="GO:0032025">
    <property type="term" value="P:response to cobalt ion"/>
    <property type="evidence" value="ECO:0007669"/>
    <property type="project" value="TreeGrafter"/>
</dbReference>
<evidence type="ECO:0000256" key="13">
    <source>
        <dbReference type="RuleBase" id="RU362101"/>
    </source>
</evidence>
<evidence type="ECO:0000256" key="6">
    <source>
        <dbReference type="ARBA" id="ARBA00022596"/>
    </source>
</evidence>
<comment type="subcellular location">
    <subcellularLocation>
        <location evidence="2 13">Cell membrane</location>
        <topology evidence="2 13">Multi-pass membrane protein</topology>
    </subcellularLocation>
</comment>
<evidence type="ECO:0000313" key="15">
    <source>
        <dbReference type="Proteomes" id="UP000239772"/>
    </source>
</evidence>
<feature type="transmembrane region" description="Helical" evidence="13">
    <location>
        <begin position="319"/>
        <end position="343"/>
    </location>
</feature>
<dbReference type="AlphaFoldDB" id="A0A2T1HLM1"/>
<evidence type="ECO:0000256" key="10">
    <source>
        <dbReference type="ARBA" id="ARBA00023112"/>
    </source>
</evidence>
<accession>A0A2T1HLM1</accession>
<evidence type="ECO:0000256" key="8">
    <source>
        <dbReference type="ARBA" id="ARBA00022989"/>
    </source>
</evidence>
<comment type="function">
    <text evidence="1">Efflux system for nickel and cobalt.</text>
</comment>
<keyword evidence="6" id="KW-0533">Nickel</keyword>
<evidence type="ECO:0000256" key="4">
    <source>
        <dbReference type="ARBA" id="ARBA00022448"/>
    </source>
</evidence>
<evidence type="ECO:0000256" key="2">
    <source>
        <dbReference type="ARBA" id="ARBA00004651"/>
    </source>
</evidence>
<keyword evidence="9" id="KW-0406">Ion transport</keyword>
<protein>
    <recommendedName>
        <fullName evidence="13">Nickel/cobalt efflux system</fullName>
    </recommendedName>
</protein>
<dbReference type="InterPro" id="IPR051224">
    <property type="entry name" value="NiCoT_RcnA"/>
</dbReference>
<evidence type="ECO:0000256" key="12">
    <source>
        <dbReference type="ARBA" id="ARBA00023285"/>
    </source>
</evidence>
<evidence type="ECO:0000256" key="1">
    <source>
        <dbReference type="ARBA" id="ARBA00002510"/>
    </source>
</evidence>
<keyword evidence="10" id="KW-0921">Nickel transport</keyword>
<dbReference type="GO" id="GO:0046583">
    <property type="term" value="F:monoatomic cation efflux transmembrane transporter activity"/>
    <property type="evidence" value="ECO:0007669"/>
    <property type="project" value="TreeGrafter"/>
</dbReference>
<dbReference type="Pfam" id="PF03824">
    <property type="entry name" value="NicO"/>
    <property type="match status" value="1"/>
</dbReference>
<organism evidence="14 15">
    <name type="scientific">Alsobacter soli</name>
    <dbReference type="NCBI Taxonomy" id="2109933"/>
    <lineage>
        <taxon>Bacteria</taxon>
        <taxon>Pseudomonadati</taxon>
        <taxon>Pseudomonadota</taxon>
        <taxon>Alphaproteobacteria</taxon>
        <taxon>Hyphomicrobiales</taxon>
        <taxon>Alsobacteraceae</taxon>
        <taxon>Alsobacter</taxon>
    </lineage>
</organism>